<dbReference type="PROSITE" id="PS50109">
    <property type="entry name" value="HIS_KIN"/>
    <property type="match status" value="1"/>
</dbReference>
<dbReference type="InterPro" id="IPR003661">
    <property type="entry name" value="HisK_dim/P_dom"/>
</dbReference>
<comment type="catalytic activity">
    <reaction evidence="1">
        <text>ATP + protein L-histidine = ADP + protein N-phospho-L-histidine.</text>
        <dbReference type="EC" id="2.7.13.3"/>
    </reaction>
</comment>
<dbReference type="PANTHER" id="PTHR45436:SF5">
    <property type="entry name" value="SENSOR HISTIDINE KINASE TRCS"/>
    <property type="match status" value="1"/>
</dbReference>
<dbReference type="CDD" id="cd00075">
    <property type="entry name" value="HATPase"/>
    <property type="match status" value="1"/>
</dbReference>
<dbReference type="PRINTS" id="PR00344">
    <property type="entry name" value="BCTRLSENSOR"/>
</dbReference>
<dbReference type="Gene3D" id="3.30.565.10">
    <property type="entry name" value="Histidine kinase-like ATPase, C-terminal domain"/>
    <property type="match status" value="1"/>
</dbReference>
<dbReference type="CDD" id="cd00082">
    <property type="entry name" value="HisKA"/>
    <property type="match status" value="1"/>
</dbReference>
<dbReference type="Gene3D" id="1.10.287.130">
    <property type="match status" value="1"/>
</dbReference>
<keyword evidence="8 11" id="KW-1133">Transmembrane helix</keyword>
<dbReference type="GO" id="GO:0005886">
    <property type="term" value="C:plasma membrane"/>
    <property type="evidence" value="ECO:0007669"/>
    <property type="project" value="TreeGrafter"/>
</dbReference>
<dbReference type="OrthoDB" id="9786919at2"/>
<keyword evidence="5" id="KW-0808">Transferase</keyword>
<evidence type="ECO:0000259" key="13">
    <source>
        <dbReference type="PROSITE" id="PS50885"/>
    </source>
</evidence>
<feature type="transmembrane region" description="Helical" evidence="11">
    <location>
        <begin position="184"/>
        <end position="203"/>
    </location>
</feature>
<protein>
    <recommendedName>
        <fullName evidence="3">histidine kinase</fullName>
        <ecNumber evidence="3">2.7.13.3</ecNumber>
    </recommendedName>
</protein>
<dbReference type="InterPro" id="IPR036890">
    <property type="entry name" value="HATPase_C_sf"/>
</dbReference>
<keyword evidence="4" id="KW-0597">Phosphoprotein</keyword>
<evidence type="ECO:0000256" key="10">
    <source>
        <dbReference type="ARBA" id="ARBA00023136"/>
    </source>
</evidence>
<dbReference type="RefSeq" id="WP_126630375.1">
    <property type="nucleotide sequence ID" value="NZ_BIFT01000002.1"/>
</dbReference>
<evidence type="ECO:0000256" key="8">
    <source>
        <dbReference type="ARBA" id="ARBA00022989"/>
    </source>
</evidence>
<dbReference type="CDD" id="cd06225">
    <property type="entry name" value="HAMP"/>
    <property type="match status" value="1"/>
</dbReference>
<dbReference type="Pfam" id="PF00512">
    <property type="entry name" value="HisKA"/>
    <property type="match status" value="1"/>
</dbReference>
<dbReference type="SUPFAM" id="SSF47384">
    <property type="entry name" value="Homodimeric domain of signal transducing histidine kinase"/>
    <property type="match status" value="1"/>
</dbReference>
<reference evidence="15" key="1">
    <citation type="submission" date="2018-12" db="EMBL/GenBank/DDBJ databases">
        <title>Tengunoibacter tsumagoiensis gen. nov., sp. nov., Dictyobacter kobayashii sp. nov., D. alpinus sp. nov., and D. joshuensis sp. nov. and description of Dictyobacteraceae fam. nov. within the order Ktedonobacterales isolated from Tengu-no-mugimeshi.</title>
        <authorList>
            <person name="Wang C.M."/>
            <person name="Zheng Y."/>
            <person name="Sakai Y."/>
            <person name="Toyoda A."/>
            <person name="Minakuchi Y."/>
            <person name="Abe K."/>
            <person name="Yokota A."/>
            <person name="Yabe S."/>
        </authorList>
    </citation>
    <scope>NUCLEOTIDE SEQUENCE [LARGE SCALE GENOMIC DNA]</scope>
    <source>
        <strain evidence="15">Uno16</strain>
    </source>
</reference>
<comment type="caution">
    <text evidence="14">The sequence shown here is derived from an EMBL/GenBank/DDBJ whole genome shotgun (WGS) entry which is preliminary data.</text>
</comment>
<dbReference type="FunFam" id="1.10.287.130:FF:000001">
    <property type="entry name" value="Two-component sensor histidine kinase"/>
    <property type="match status" value="1"/>
</dbReference>
<keyword evidence="10 11" id="KW-0472">Membrane</keyword>
<dbReference type="InterPro" id="IPR036097">
    <property type="entry name" value="HisK_dim/P_sf"/>
</dbReference>
<dbReference type="Pfam" id="PF00672">
    <property type="entry name" value="HAMP"/>
    <property type="match status" value="1"/>
</dbReference>
<dbReference type="Gene3D" id="6.10.340.10">
    <property type="match status" value="1"/>
</dbReference>
<proteinExistence type="predicted"/>
<evidence type="ECO:0000256" key="6">
    <source>
        <dbReference type="ARBA" id="ARBA00022692"/>
    </source>
</evidence>
<dbReference type="FunFam" id="3.30.565.10:FF:000006">
    <property type="entry name" value="Sensor histidine kinase WalK"/>
    <property type="match status" value="1"/>
</dbReference>
<sequence length="491" mass="54782">MYMPLQIRLTGFYLLLLLSALIFFGLLIDQQATQRAYADLDMSLRSRAESVQLGKMLLTQPGSVPAILPGIAGVGTEGVAIEILDQRLHLLATTDSNPKDFMKPSLQGSKGDPIPWDEQAARTFLQHPPENSYSQNSMYSTITYQGQRIRVYSTINSVFGSTHIIQTARSEQPIELSLRTLRTLLWGAGSLIIACAAMGGWLITRGILFRVRQLTRTAHDIIQKQNFSQRVRYSPQSGSDELSQLTMTFNTMLDQLESLYLYQQRFIADASHELRAPITSIRCNLDLLTQTANLPAEEAHEALADTKDEAERMGRLVNDLLTLAHADANSHMIQSDSHRQRMYLIDLDSLLLDVFRQYRPDTDQKLHPRLLLQDITPVQVVGNIDQLKQALVALVDNALKYTPTTGTVTLSLVIDGPWSVVSVRDTGPGIAPEDMPHIFERFYRSSQARTQHGSGLGLAIAQSIIQDHRGMLHVESTLAQGSTFTIQLPIH</sequence>
<dbReference type="InterPro" id="IPR004358">
    <property type="entry name" value="Sig_transdc_His_kin-like_C"/>
</dbReference>
<feature type="domain" description="Histidine kinase" evidence="12">
    <location>
        <begin position="269"/>
        <end position="491"/>
    </location>
</feature>
<dbReference type="SUPFAM" id="SSF55874">
    <property type="entry name" value="ATPase domain of HSP90 chaperone/DNA topoisomerase II/histidine kinase"/>
    <property type="match status" value="1"/>
</dbReference>
<dbReference type="SMART" id="SM00304">
    <property type="entry name" value="HAMP"/>
    <property type="match status" value="1"/>
</dbReference>
<dbReference type="GO" id="GO:0000155">
    <property type="term" value="F:phosphorelay sensor kinase activity"/>
    <property type="evidence" value="ECO:0007669"/>
    <property type="project" value="InterPro"/>
</dbReference>
<dbReference type="InterPro" id="IPR003594">
    <property type="entry name" value="HATPase_dom"/>
</dbReference>
<feature type="domain" description="HAMP" evidence="13">
    <location>
        <begin position="205"/>
        <end position="261"/>
    </location>
</feature>
<keyword evidence="9" id="KW-0902">Two-component regulatory system</keyword>
<evidence type="ECO:0000313" key="14">
    <source>
        <dbReference type="EMBL" id="GCE30224.1"/>
    </source>
</evidence>
<dbReference type="PROSITE" id="PS50885">
    <property type="entry name" value="HAMP"/>
    <property type="match status" value="1"/>
</dbReference>
<dbReference type="AlphaFoldDB" id="A0A402BFT3"/>
<evidence type="ECO:0000256" key="9">
    <source>
        <dbReference type="ARBA" id="ARBA00023012"/>
    </source>
</evidence>
<dbReference type="InterPro" id="IPR050428">
    <property type="entry name" value="TCS_sensor_his_kinase"/>
</dbReference>
<name>A0A402BFT3_9CHLR</name>
<evidence type="ECO:0000256" key="2">
    <source>
        <dbReference type="ARBA" id="ARBA00004370"/>
    </source>
</evidence>
<evidence type="ECO:0000256" key="3">
    <source>
        <dbReference type="ARBA" id="ARBA00012438"/>
    </source>
</evidence>
<evidence type="ECO:0000256" key="11">
    <source>
        <dbReference type="SAM" id="Phobius"/>
    </source>
</evidence>
<evidence type="ECO:0000313" key="15">
    <source>
        <dbReference type="Proteomes" id="UP000287171"/>
    </source>
</evidence>
<dbReference type="PANTHER" id="PTHR45436">
    <property type="entry name" value="SENSOR HISTIDINE KINASE YKOH"/>
    <property type="match status" value="1"/>
</dbReference>
<dbReference type="Proteomes" id="UP000287171">
    <property type="component" value="Unassembled WGS sequence"/>
</dbReference>
<dbReference type="EMBL" id="BIFT01000002">
    <property type="protein sequence ID" value="GCE30224.1"/>
    <property type="molecule type" value="Genomic_DNA"/>
</dbReference>
<keyword evidence="15" id="KW-1185">Reference proteome</keyword>
<evidence type="ECO:0000256" key="4">
    <source>
        <dbReference type="ARBA" id="ARBA00022553"/>
    </source>
</evidence>
<evidence type="ECO:0000259" key="12">
    <source>
        <dbReference type="PROSITE" id="PS50109"/>
    </source>
</evidence>
<gene>
    <name evidence="14" type="ORF">KDA_57080</name>
</gene>
<dbReference type="InterPro" id="IPR003660">
    <property type="entry name" value="HAMP_dom"/>
</dbReference>
<evidence type="ECO:0000256" key="7">
    <source>
        <dbReference type="ARBA" id="ARBA00022777"/>
    </source>
</evidence>
<evidence type="ECO:0000256" key="1">
    <source>
        <dbReference type="ARBA" id="ARBA00000085"/>
    </source>
</evidence>
<dbReference type="SMART" id="SM00387">
    <property type="entry name" value="HATPase_c"/>
    <property type="match status" value="1"/>
</dbReference>
<keyword evidence="6 11" id="KW-0812">Transmembrane</keyword>
<dbReference type="EC" id="2.7.13.3" evidence="3"/>
<dbReference type="InterPro" id="IPR005467">
    <property type="entry name" value="His_kinase_dom"/>
</dbReference>
<dbReference type="SMART" id="SM00388">
    <property type="entry name" value="HisKA"/>
    <property type="match status" value="1"/>
</dbReference>
<keyword evidence="7" id="KW-0418">Kinase</keyword>
<comment type="subcellular location">
    <subcellularLocation>
        <location evidence="2">Membrane</location>
    </subcellularLocation>
</comment>
<evidence type="ECO:0000256" key="5">
    <source>
        <dbReference type="ARBA" id="ARBA00022679"/>
    </source>
</evidence>
<organism evidence="14 15">
    <name type="scientific">Dictyobacter alpinus</name>
    <dbReference type="NCBI Taxonomy" id="2014873"/>
    <lineage>
        <taxon>Bacteria</taxon>
        <taxon>Bacillati</taxon>
        <taxon>Chloroflexota</taxon>
        <taxon>Ktedonobacteria</taxon>
        <taxon>Ktedonobacterales</taxon>
        <taxon>Dictyobacteraceae</taxon>
        <taxon>Dictyobacter</taxon>
    </lineage>
</organism>
<dbReference type="Pfam" id="PF02518">
    <property type="entry name" value="HATPase_c"/>
    <property type="match status" value="1"/>
</dbReference>
<accession>A0A402BFT3</accession>